<dbReference type="CDD" id="cd03457">
    <property type="entry name" value="intradiol_dioxygenase_like"/>
    <property type="match status" value="1"/>
</dbReference>
<feature type="domain" description="Intradiol ring-cleavage dioxygenases" evidence="2">
    <location>
        <begin position="139"/>
        <end position="237"/>
    </location>
</feature>
<comment type="caution">
    <text evidence="3">The sequence shown here is derived from an EMBL/GenBank/DDBJ whole genome shotgun (WGS) entry which is preliminary data.</text>
</comment>
<dbReference type="PANTHER" id="PTHR34315">
    <property type="match status" value="1"/>
</dbReference>
<keyword evidence="4" id="KW-1185">Reference proteome</keyword>
<evidence type="ECO:0000256" key="1">
    <source>
        <dbReference type="SAM" id="SignalP"/>
    </source>
</evidence>
<dbReference type="Pfam" id="PF00775">
    <property type="entry name" value="Dioxygenase_C"/>
    <property type="match status" value="1"/>
</dbReference>
<sequence length="372" mass="40495">MVRVSLGMITALAASSMTGLSLAHPGENVHASHIKREVGNLIEANYHAKRALDGCQGGIQSRALMARAHERRAKIVADLRRKRGITNKPQKYRRDLATLQEFETINHNMTGLVSYTAETDPSVIFAGNTTCLLAPDITDGPYYVIGENIRSNLLEDGSVTAGVPMYVEAQYVDVNTCLPVPQVAVDYWSCNATGVYSGVVDAGMAGLNTSFLRGIQITDEDGVVGFEIIFPGHYSGRAIHSHLTSHNNVTVLPNNTITGGRVSHIGQLFYPDDLRADVEANYPYNTNTVALTTNDEDQWAPVQTDTYYDPFVDFVYLGSDITDGLFVWKQIAINTTVDYTDDDNYKIASIWTANGGVENTDPDTMFVGGGGA</sequence>
<gene>
    <name evidence="3" type="ORF">SLS63_013501</name>
</gene>
<evidence type="ECO:0000313" key="3">
    <source>
        <dbReference type="EMBL" id="KAK7708364.1"/>
    </source>
</evidence>
<dbReference type="InterPro" id="IPR015889">
    <property type="entry name" value="Intradiol_dOase_core"/>
</dbReference>
<keyword evidence="1" id="KW-0732">Signal</keyword>
<organism evidence="3 4">
    <name type="scientific">Diaporthe eres</name>
    <name type="common">Phomopsis oblonga</name>
    <dbReference type="NCBI Taxonomy" id="83184"/>
    <lineage>
        <taxon>Eukaryota</taxon>
        <taxon>Fungi</taxon>
        <taxon>Dikarya</taxon>
        <taxon>Ascomycota</taxon>
        <taxon>Pezizomycotina</taxon>
        <taxon>Sordariomycetes</taxon>
        <taxon>Sordariomycetidae</taxon>
        <taxon>Diaporthales</taxon>
        <taxon>Diaporthaceae</taxon>
        <taxon>Diaporthe</taxon>
        <taxon>Diaporthe eres species complex</taxon>
    </lineage>
</organism>
<evidence type="ECO:0000313" key="4">
    <source>
        <dbReference type="Proteomes" id="UP001430848"/>
    </source>
</evidence>
<protein>
    <recommendedName>
        <fullName evidence="2">Intradiol ring-cleavage dioxygenases domain-containing protein</fullName>
    </recommendedName>
</protein>
<dbReference type="InterPro" id="IPR000627">
    <property type="entry name" value="Intradiol_dOase_C"/>
</dbReference>
<evidence type="ECO:0000259" key="2">
    <source>
        <dbReference type="Pfam" id="PF00775"/>
    </source>
</evidence>
<name>A0ABR1NND7_DIAER</name>
<accession>A0ABR1NND7</accession>
<dbReference type="EMBL" id="JAKNSF020000185">
    <property type="protein sequence ID" value="KAK7708364.1"/>
    <property type="molecule type" value="Genomic_DNA"/>
</dbReference>
<dbReference type="PANTHER" id="PTHR34315:SF2">
    <property type="entry name" value="ANCHORED DIOXYGENASE, PUTATIVE (AFU_ORTHOLOGUE AFUA_3G01800)-RELATED"/>
    <property type="match status" value="1"/>
</dbReference>
<dbReference type="SUPFAM" id="SSF49482">
    <property type="entry name" value="Aromatic compound dioxygenase"/>
    <property type="match status" value="1"/>
</dbReference>
<feature type="chain" id="PRO_5046539302" description="Intradiol ring-cleavage dioxygenases domain-containing protein" evidence="1">
    <location>
        <begin position="24"/>
        <end position="372"/>
    </location>
</feature>
<feature type="signal peptide" evidence="1">
    <location>
        <begin position="1"/>
        <end position="23"/>
    </location>
</feature>
<dbReference type="Proteomes" id="UP001430848">
    <property type="component" value="Unassembled WGS sequence"/>
</dbReference>
<proteinExistence type="predicted"/>
<reference evidence="3 4" key="1">
    <citation type="submission" date="2024-02" db="EMBL/GenBank/DDBJ databases">
        <title>De novo assembly and annotation of 12 fungi associated with fruit tree decline syndrome in Ontario, Canada.</title>
        <authorList>
            <person name="Sulman M."/>
            <person name="Ellouze W."/>
            <person name="Ilyukhin E."/>
        </authorList>
    </citation>
    <scope>NUCLEOTIDE SEQUENCE [LARGE SCALE GENOMIC DNA]</scope>
    <source>
        <strain evidence="3 4">M169</strain>
    </source>
</reference>
<dbReference type="Gene3D" id="2.60.130.10">
    <property type="entry name" value="Aromatic compound dioxygenase"/>
    <property type="match status" value="1"/>
</dbReference>